<sequence>MDNMKFKNISYLEDIDKYQVRLVINGKDFQPTYNTLRKAIINRNKFYLQYAVFPANLFVNKIEAHELVKNSREYSNSSISYYYQVNSYRLVDRKYSPKQFLEKRDAEDFQSKWLEAYNSIVDEYNKARMIDFVNALTFELEELTPAIDVGFNSQIWEAAVSKIYGTRVPKFFLNDGFEISYL</sequence>
<evidence type="ECO:0000313" key="2">
    <source>
        <dbReference type="Proteomes" id="UP000323819"/>
    </source>
</evidence>
<reference evidence="1 2" key="1">
    <citation type="submission" date="2019-06" db="EMBL/GenBank/DDBJ databases">
        <title>Vibrio cholerae phylogeny based on whole-genome sequencing reveals genetic diversity and population strucutre.</title>
        <authorList>
            <person name="Zhiqiu Y."/>
            <person name="Bin L."/>
            <person name="Lingyan J."/>
        </authorList>
    </citation>
    <scope>NUCLEOTIDE SEQUENCE [LARGE SCALE GENOMIC DNA]</scope>
    <source>
        <strain evidence="1 2">N2814</strain>
    </source>
</reference>
<gene>
    <name evidence="1" type="ORF">FXF03_02325</name>
</gene>
<name>A0ABD7SRF6_VIBCL</name>
<accession>A0ABD7SRF6</accession>
<dbReference type="RefSeq" id="WP_148521579.1">
    <property type="nucleotide sequence ID" value="NZ_VSIJ01000005.1"/>
</dbReference>
<dbReference type="Proteomes" id="UP000323819">
    <property type="component" value="Unassembled WGS sequence"/>
</dbReference>
<protein>
    <submittedName>
        <fullName evidence="1">Uncharacterized protein</fullName>
    </submittedName>
</protein>
<dbReference type="AlphaFoldDB" id="A0ABD7SRF6"/>
<proteinExistence type="predicted"/>
<comment type="caution">
    <text evidence="1">The sequence shown here is derived from an EMBL/GenBank/DDBJ whole genome shotgun (WGS) entry which is preliminary data.</text>
</comment>
<dbReference type="EMBL" id="VSIJ01000005">
    <property type="protein sequence ID" value="TXX67437.1"/>
    <property type="molecule type" value="Genomic_DNA"/>
</dbReference>
<organism evidence="1 2">
    <name type="scientific">Vibrio cholerae</name>
    <dbReference type="NCBI Taxonomy" id="666"/>
    <lineage>
        <taxon>Bacteria</taxon>
        <taxon>Pseudomonadati</taxon>
        <taxon>Pseudomonadota</taxon>
        <taxon>Gammaproteobacteria</taxon>
        <taxon>Vibrionales</taxon>
        <taxon>Vibrionaceae</taxon>
        <taxon>Vibrio</taxon>
    </lineage>
</organism>
<evidence type="ECO:0000313" key="1">
    <source>
        <dbReference type="EMBL" id="TXX67437.1"/>
    </source>
</evidence>